<sequence length="84" mass="9415">MANGTTIKVLYFAQVAELTRIREEQWPLARALTGADWLAQLESRYPQLAPVKRLKLAVNQYHVGHDRLIEPGDEVAVFEPVTGG</sequence>
<dbReference type="InterPro" id="IPR044672">
    <property type="entry name" value="MOCS2A"/>
</dbReference>
<evidence type="ECO:0000256" key="3">
    <source>
        <dbReference type="ARBA" id="ARBA00024247"/>
    </source>
</evidence>
<dbReference type="GO" id="GO:1990133">
    <property type="term" value="C:molybdopterin adenylyltransferase complex"/>
    <property type="evidence" value="ECO:0007669"/>
    <property type="project" value="TreeGrafter"/>
</dbReference>
<evidence type="ECO:0000313" key="4">
    <source>
        <dbReference type="EMBL" id="SHI40738.1"/>
    </source>
</evidence>
<dbReference type="UniPathway" id="UPA00344"/>
<proteinExistence type="inferred from homology"/>
<gene>
    <name evidence="4" type="ORF">SAMN04488135_12340</name>
</gene>
<protein>
    <recommendedName>
        <fullName evidence="3">Molybdopterin synthase sulfur carrier subunit</fullName>
    </recommendedName>
</protein>
<dbReference type="GO" id="GO:0006777">
    <property type="term" value="P:Mo-molybdopterin cofactor biosynthetic process"/>
    <property type="evidence" value="ECO:0007669"/>
    <property type="project" value="InterPro"/>
</dbReference>
<dbReference type="InterPro" id="IPR003749">
    <property type="entry name" value="ThiS/MoaD-like"/>
</dbReference>
<reference evidence="4 5" key="1">
    <citation type="submission" date="2016-11" db="EMBL/GenBank/DDBJ databases">
        <authorList>
            <person name="Jaros S."/>
            <person name="Januszkiewicz K."/>
            <person name="Wedrychowicz H."/>
        </authorList>
    </citation>
    <scope>NUCLEOTIDE SEQUENCE [LARGE SCALE GENOMIC DNA]</scope>
    <source>
        <strain evidence="4 5">CGMCC 1.10190</strain>
    </source>
</reference>
<evidence type="ECO:0000313" key="5">
    <source>
        <dbReference type="Proteomes" id="UP000184226"/>
    </source>
</evidence>
<name>A0A1M6AWP8_9BURK</name>
<dbReference type="PANTHER" id="PTHR33359:SF1">
    <property type="entry name" value="MOLYBDOPTERIN SYNTHASE SULFUR CARRIER SUBUNIT"/>
    <property type="match status" value="1"/>
</dbReference>
<evidence type="ECO:0000256" key="2">
    <source>
        <dbReference type="ARBA" id="ARBA00024200"/>
    </source>
</evidence>
<dbReference type="EMBL" id="FQXE01000023">
    <property type="protein sequence ID" value="SHI40738.1"/>
    <property type="molecule type" value="Genomic_DNA"/>
</dbReference>
<comment type="similarity">
    <text evidence="2">Belongs to the MoaD family.</text>
</comment>
<dbReference type="InterPro" id="IPR012675">
    <property type="entry name" value="Beta-grasp_dom_sf"/>
</dbReference>
<dbReference type="AlphaFoldDB" id="A0A1M6AWP8"/>
<dbReference type="SUPFAM" id="SSF54285">
    <property type="entry name" value="MoaD/ThiS"/>
    <property type="match status" value="1"/>
</dbReference>
<dbReference type="Pfam" id="PF02597">
    <property type="entry name" value="ThiS"/>
    <property type="match status" value="1"/>
</dbReference>
<organism evidence="4 5">
    <name type="scientific">Pollutimonas bauzanensis</name>
    <dbReference type="NCBI Taxonomy" id="658167"/>
    <lineage>
        <taxon>Bacteria</taxon>
        <taxon>Pseudomonadati</taxon>
        <taxon>Pseudomonadota</taxon>
        <taxon>Betaproteobacteria</taxon>
        <taxon>Burkholderiales</taxon>
        <taxon>Alcaligenaceae</taxon>
        <taxon>Pollutimonas</taxon>
    </lineage>
</organism>
<keyword evidence="1" id="KW-0547">Nucleotide-binding</keyword>
<evidence type="ECO:0000256" key="1">
    <source>
        <dbReference type="ARBA" id="ARBA00022741"/>
    </source>
</evidence>
<dbReference type="STRING" id="658167.SAMN04488135_12340"/>
<dbReference type="CDD" id="cd00754">
    <property type="entry name" value="Ubl_MoaD"/>
    <property type="match status" value="1"/>
</dbReference>
<dbReference type="Gene3D" id="3.10.20.30">
    <property type="match status" value="1"/>
</dbReference>
<dbReference type="PANTHER" id="PTHR33359">
    <property type="entry name" value="MOLYBDOPTERIN SYNTHASE SULFUR CARRIER SUBUNIT"/>
    <property type="match status" value="1"/>
</dbReference>
<dbReference type="GO" id="GO:0000166">
    <property type="term" value="F:nucleotide binding"/>
    <property type="evidence" value="ECO:0007669"/>
    <property type="project" value="UniProtKB-KW"/>
</dbReference>
<dbReference type="OrthoDB" id="9801945at2"/>
<dbReference type="Proteomes" id="UP000184226">
    <property type="component" value="Unassembled WGS sequence"/>
</dbReference>
<dbReference type="RefSeq" id="WP_073109827.1">
    <property type="nucleotide sequence ID" value="NZ_FQXE01000023.1"/>
</dbReference>
<accession>A0A1M6AWP8</accession>
<dbReference type="InterPro" id="IPR016155">
    <property type="entry name" value="Mopterin_synth/thiamin_S_b"/>
</dbReference>
<keyword evidence="5" id="KW-1185">Reference proteome</keyword>